<keyword evidence="7" id="KW-1185">Reference proteome</keyword>
<dbReference type="NCBIfam" id="TIGR00205">
    <property type="entry name" value="fliE"/>
    <property type="match status" value="1"/>
</dbReference>
<dbReference type="GO" id="GO:0071973">
    <property type="term" value="P:bacterial-type flagellum-dependent cell motility"/>
    <property type="evidence" value="ECO:0007669"/>
    <property type="project" value="InterPro"/>
</dbReference>
<comment type="subcellular location">
    <subcellularLocation>
        <location evidence="1 4">Bacterial flagellum basal body</location>
    </subcellularLocation>
</comment>
<dbReference type="OrthoDB" id="285952at2"/>
<accession>A0A2N1IZS4</accession>
<dbReference type="GO" id="GO:0003774">
    <property type="term" value="F:cytoskeletal motor activity"/>
    <property type="evidence" value="ECO:0007669"/>
    <property type="project" value="InterPro"/>
</dbReference>
<dbReference type="GO" id="GO:0009425">
    <property type="term" value="C:bacterial-type flagellum basal body"/>
    <property type="evidence" value="ECO:0007669"/>
    <property type="project" value="UniProtKB-SubCell"/>
</dbReference>
<dbReference type="GO" id="GO:0005198">
    <property type="term" value="F:structural molecule activity"/>
    <property type="evidence" value="ECO:0007669"/>
    <property type="project" value="UniProtKB-UniRule"/>
</dbReference>
<dbReference type="InterPro" id="IPR001624">
    <property type="entry name" value="FliE"/>
</dbReference>
<comment type="similarity">
    <text evidence="2 4">Belongs to the FliE family.</text>
</comment>
<keyword evidence="3 4" id="KW-0975">Bacterial flagellum</keyword>
<dbReference type="PANTHER" id="PTHR34653">
    <property type="match status" value="1"/>
</dbReference>
<gene>
    <name evidence="4 6" type="primary">fliE</name>
    <name evidence="6" type="ORF">CP960_12365</name>
</gene>
<sequence length="100" mass="10906">MNISSIKDSIGTLGLSQVKNEVNNPKQDESFASMLKDAVGEVNQHQVEGYKAMEGIATGKVENLQEAVQKIEEAELSLKLGLEVKNKAIAAYKEISRMQA</sequence>
<name>A0A2N1IZS4_9BACT</name>
<dbReference type="RefSeq" id="WP_101185797.1">
    <property type="nucleotide sequence ID" value="NZ_CP031218.1"/>
</dbReference>
<evidence type="ECO:0000313" key="7">
    <source>
        <dbReference type="Proteomes" id="UP000233248"/>
    </source>
</evidence>
<keyword evidence="6" id="KW-0282">Flagellum</keyword>
<comment type="caution">
    <text evidence="6">The sequence shown here is derived from an EMBL/GenBank/DDBJ whole genome shotgun (WGS) entry which is preliminary data.</text>
</comment>
<proteinExistence type="inferred from homology"/>
<evidence type="ECO:0000256" key="3">
    <source>
        <dbReference type="ARBA" id="ARBA00023143"/>
    </source>
</evidence>
<dbReference type="PANTHER" id="PTHR34653:SF1">
    <property type="entry name" value="FLAGELLAR HOOK-BASAL BODY COMPLEX PROTEIN FLIE"/>
    <property type="match status" value="1"/>
</dbReference>
<evidence type="ECO:0000256" key="1">
    <source>
        <dbReference type="ARBA" id="ARBA00004117"/>
    </source>
</evidence>
<keyword evidence="6" id="KW-0969">Cilium</keyword>
<dbReference type="Proteomes" id="UP000233248">
    <property type="component" value="Unassembled WGS sequence"/>
</dbReference>
<dbReference type="AlphaFoldDB" id="A0A2N1IZS4"/>
<evidence type="ECO:0000256" key="5">
    <source>
        <dbReference type="NCBIfam" id="TIGR00205"/>
    </source>
</evidence>
<dbReference type="HAMAP" id="MF_00724">
    <property type="entry name" value="FliE"/>
    <property type="match status" value="1"/>
</dbReference>
<organism evidence="6 7">
    <name type="scientific">Malaciobacter halophilus</name>
    <dbReference type="NCBI Taxonomy" id="197482"/>
    <lineage>
        <taxon>Bacteria</taxon>
        <taxon>Pseudomonadati</taxon>
        <taxon>Campylobacterota</taxon>
        <taxon>Epsilonproteobacteria</taxon>
        <taxon>Campylobacterales</taxon>
        <taxon>Arcobacteraceae</taxon>
        <taxon>Malaciobacter</taxon>
    </lineage>
</organism>
<dbReference type="EMBL" id="NXIF01000054">
    <property type="protein sequence ID" value="PKI79799.1"/>
    <property type="molecule type" value="Genomic_DNA"/>
</dbReference>
<dbReference type="PRINTS" id="PR01006">
    <property type="entry name" value="FLGHOOKFLIE"/>
</dbReference>
<protein>
    <recommendedName>
        <fullName evidence="4 5">Flagellar hook-basal body complex protein FliE</fullName>
    </recommendedName>
</protein>
<evidence type="ECO:0000256" key="2">
    <source>
        <dbReference type="ARBA" id="ARBA00009272"/>
    </source>
</evidence>
<reference evidence="6 7" key="1">
    <citation type="submission" date="2017-09" db="EMBL/GenBank/DDBJ databases">
        <title>Genomics of the genus Arcobacter.</title>
        <authorList>
            <person name="Perez-Cataluna A."/>
            <person name="Figueras M.J."/>
            <person name="Salas-Masso N."/>
        </authorList>
    </citation>
    <scope>NUCLEOTIDE SEQUENCE [LARGE SCALE GENOMIC DNA]</scope>
    <source>
        <strain evidence="6 7">DSM 18005</strain>
    </source>
</reference>
<keyword evidence="6" id="KW-0966">Cell projection</keyword>
<evidence type="ECO:0000256" key="4">
    <source>
        <dbReference type="HAMAP-Rule" id="MF_00724"/>
    </source>
</evidence>
<evidence type="ECO:0000313" key="6">
    <source>
        <dbReference type="EMBL" id="PKI79799.1"/>
    </source>
</evidence>
<dbReference type="KEGG" id="ahs:AHALO_2136"/>
<dbReference type="Pfam" id="PF02049">
    <property type="entry name" value="FliE"/>
    <property type="match status" value="1"/>
</dbReference>